<organism evidence="1 2">
    <name type="scientific">Plakobranchus ocellatus</name>
    <dbReference type="NCBI Taxonomy" id="259542"/>
    <lineage>
        <taxon>Eukaryota</taxon>
        <taxon>Metazoa</taxon>
        <taxon>Spiralia</taxon>
        <taxon>Lophotrochozoa</taxon>
        <taxon>Mollusca</taxon>
        <taxon>Gastropoda</taxon>
        <taxon>Heterobranchia</taxon>
        <taxon>Euthyneura</taxon>
        <taxon>Panpulmonata</taxon>
        <taxon>Sacoglossa</taxon>
        <taxon>Placobranchoidea</taxon>
        <taxon>Plakobranchidae</taxon>
        <taxon>Plakobranchus</taxon>
    </lineage>
</organism>
<reference evidence="1 2" key="1">
    <citation type="journal article" date="2021" name="Elife">
        <title>Chloroplast acquisition without the gene transfer in kleptoplastic sea slugs, Plakobranchus ocellatus.</title>
        <authorList>
            <person name="Maeda T."/>
            <person name="Takahashi S."/>
            <person name="Yoshida T."/>
            <person name="Shimamura S."/>
            <person name="Takaki Y."/>
            <person name="Nagai Y."/>
            <person name="Toyoda A."/>
            <person name="Suzuki Y."/>
            <person name="Arimoto A."/>
            <person name="Ishii H."/>
            <person name="Satoh N."/>
            <person name="Nishiyama T."/>
            <person name="Hasebe M."/>
            <person name="Maruyama T."/>
            <person name="Minagawa J."/>
            <person name="Obokata J."/>
            <person name="Shigenobu S."/>
        </authorList>
    </citation>
    <scope>NUCLEOTIDE SEQUENCE [LARGE SCALE GENOMIC DNA]</scope>
</reference>
<dbReference type="AlphaFoldDB" id="A0AAV3ZXE5"/>
<dbReference type="EMBL" id="BLXT01003024">
    <property type="protein sequence ID" value="GFN99751.1"/>
    <property type="molecule type" value="Genomic_DNA"/>
</dbReference>
<keyword evidence="2" id="KW-1185">Reference proteome</keyword>
<protein>
    <submittedName>
        <fullName evidence="1">Uncharacterized protein</fullName>
    </submittedName>
</protein>
<name>A0AAV3ZXE5_9GAST</name>
<evidence type="ECO:0000313" key="1">
    <source>
        <dbReference type="EMBL" id="GFN99751.1"/>
    </source>
</evidence>
<dbReference type="Proteomes" id="UP000735302">
    <property type="component" value="Unassembled WGS sequence"/>
</dbReference>
<sequence>MHQQADDKRHPQPTLASFSPVFKTERCRIPSPDLPTQNFPPQALEEGIIRTKRSDRLAIFTAVQQVCTDRPHSAEPTRGGKTPSGCDDMPVRIGDVARLYIARDACHQVSWLLPSYQVLIFALSLSAIACHEALVACWLATLP</sequence>
<accession>A0AAV3ZXE5</accession>
<gene>
    <name evidence="1" type="ORF">PoB_002625700</name>
</gene>
<comment type="caution">
    <text evidence="1">The sequence shown here is derived from an EMBL/GenBank/DDBJ whole genome shotgun (WGS) entry which is preliminary data.</text>
</comment>
<evidence type="ECO:0000313" key="2">
    <source>
        <dbReference type="Proteomes" id="UP000735302"/>
    </source>
</evidence>
<proteinExistence type="predicted"/>